<keyword evidence="2" id="KW-1185">Reference proteome</keyword>
<evidence type="ECO:0000313" key="1">
    <source>
        <dbReference type="EMBL" id="KAG9395340.1"/>
    </source>
</evidence>
<sequence>MPSRCGRVRRTGGRRVLLLTASSSSQGRLPPTVIGRLKSAAGPSGLDFTYHPTKTVVIHAGEAESYELEEVVRTVAREFPGGYIGPDEGCEARLEAWVRDAQRLVGAAQLEDIAESTPRARLHAMRMLRSCAIPQLNYLLRNHRPMDSLAAGLRIHRYSTPGSMADLELPQRRAPQQACTERRRGVVGMTRGRHLS</sequence>
<gene>
    <name evidence="1" type="ORF">J8273_0581</name>
</gene>
<name>A0A8J6AZR4_9EUKA</name>
<evidence type="ECO:0000313" key="2">
    <source>
        <dbReference type="Proteomes" id="UP000717585"/>
    </source>
</evidence>
<protein>
    <submittedName>
        <fullName evidence="1">Uncharacterized protein</fullName>
    </submittedName>
</protein>
<accession>A0A8J6AZR4</accession>
<dbReference type="AlphaFoldDB" id="A0A8J6AZR4"/>
<organism evidence="1 2">
    <name type="scientific">Carpediemonas membranifera</name>
    <dbReference type="NCBI Taxonomy" id="201153"/>
    <lineage>
        <taxon>Eukaryota</taxon>
        <taxon>Metamonada</taxon>
        <taxon>Carpediemonas-like organisms</taxon>
        <taxon>Carpediemonas</taxon>
    </lineage>
</organism>
<comment type="caution">
    <text evidence="1">The sequence shown here is derived from an EMBL/GenBank/DDBJ whole genome shotgun (WGS) entry which is preliminary data.</text>
</comment>
<proteinExistence type="predicted"/>
<dbReference type="Proteomes" id="UP000717585">
    <property type="component" value="Unassembled WGS sequence"/>
</dbReference>
<dbReference type="EMBL" id="JAHDYR010000012">
    <property type="protein sequence ID" value="KAG9395340.1"/>
    <property type="molecule type" value="Genomic_DNA"/>
</dbReference>
<reference evidence="1" key="1">
    <citation type="submission" date="2021-05" db="EMBL/GenBank/DDBJ databases">
        <title>A free-living protist that lacks canonical eukaryotic 1 DNA replication and segregation systems.</title>
        <authorList>
            <person name="Salas-Leiva D.E."/>
            <person name="Tromer E.C."/>
            <person name="Curtis B.A."/>
            <person name="Jerlstrom-Hultqvist J."/>
            <person name="Kolisko M."/>
            <person name="Yi Z."/>
            <person name="Salas-Leiva J.S."/>
            <person name="Gallot-Lavallee L."/>
            <person name="Kops G.J.P.L."/>
            <person name="Archibald J.M."/>
            <person name="Simpson A.G.B."/>
            <person name="Roger A.J."/>
        </authorList>
    </citation>
    <scope>NUCLEOTIDE SEQUENCE</scope>
    <source>
        <strain evidence="1">BICM</strain>
    </source>
</reference>